<dbReference type="InterPro" id="IPR000960">
    <property type="entry name" value="Flavin_mOase"/>
</dbReference>
<dbReference type="OrthoDB" id="66881at2759"/>
<comment type="similarity">
    <text evidence="1 6">Belongs to the FMO family.</text>
</comment>
<dbReference type="Proteomes" id="UP000681722">
    <property type="component" value="Unassembled WGS sequence"/>
</dbReference>
<evidence type="ECO:0000313" key="11">
    <source>
        <dbReference type="Proteomes" id="UP000663829"/>
    </source>
</evidence>
<dbReference type="PRINTS" id="PR00370">
    <property type="entry name" value="FMOXYGENASE"/>
</dbReference>
<evidence type="ECO:0000256" key="6">
    <source>
        <dbReference type="RuleBase" id="RU361177"/>
    </source>
</evidence>
<evidence type="ECO:0000256" key="5">
    <source>
        <dbReference type="ARBA" id="ARBA00023002"/>
    </source>
</evidence>
<dbReference type="InterPro" id="IPR020946">
    <property type="entry name" value="Flavin_mOase-like"/>
</dbReference>
<dbReference type="PANTHER" id="PTHR23023">
    <property type="entry name" value="DIMETHYLANILINE MONOOXYGENASE"/>
    <property type="match status" value="1"/>
</dbReference>
<keyword evidence="3 6" id="KW-0274">FAD</keyword>
<name>A0A815EZD0_9BILA</name>
<organism evidence="8 11">
    <name type="scientific">Didymodactylos carnosus</name>
    <dbReference type="NCBI Taxonomy" id="1234261"/>
    <lineage>
        <taxon>Eukaryota</taxon>
        <taxon>Metazoa</taxon>
        <taxon>Spiralia</taxon>
        <taxon>Gnathifera</taxon>
        <taxon>Rotifera</taxon>
        <taxon>Eurotatoria</taxon>
        <taxon>Bdelloidea</taxon>
        <taxon>Philodinida</taxon>
        <taxon>Philodinidae</taxon>
        <taxon>Didymodactylos</taxon>
    </lineage>
</organism>
<protein>
    <recommendedName>
        <fullName evidence="6">Flavin-containing monooxygenase</fullName>
        <ecNumber evidence="6">1.-.-.-</ecNumber>
    </recommendedName>
</protein>
<keyword evidence="11" id="KW-1185">Reference proteome</keyword>
<dbReference type="Gene3D" id="3.50.50.60">
    <property type="entry name" value="FAD/NAD(P)-binding domain"/>
    <property type="match status" value="1"/>
</dbReference>
<comment type="caution">
    <text evidence="8">The sequence shown here is derived from an EMBL/GenBank/DDBJ whole genome shotgun (WGS) entry which is preliminary data.</text>
</comment>
<evidence type="ECO:0000256" key="4">
    <source>
        <dbReference type="ARBA" id="ARBA00022857"/>
    </source>
</evidence>
<proteinExistence type="inferred from homology"/>
<dbReference type="InterPro" id="IPR050346">
    <property type="entry name" value="FMO-like"/>
</dbReference>
<keyword evidence="6" id="KW-0503">Monooxygenase</keyword>
<evidence type="ECO:0000313" key="10">
    <source>
        <dbReference type="EMBL" id="CAF4151795.1"/>
    </source>
</evidence>
<evidence type="ECO:0000313" key="8">
    <source>
        <dbReference type="EMBL" id="CAF1312736.1"/>
    </source>
</evidence>
<dbReference type="SUPFAM" id="SSF51905">
    <property type="entry name" value="FAD/NAD(P)-binding domain"/>
    <property type="match status" value="1"/>
</dbReference>
<evidence type="ECO:0000256" key="1">
    <source>
        <dbReference type="ARBA" id="ARBA00009183"/>
    </source>
</evidence>
<evidence type="ECO:0000313" key="9">
    <source>
        <dbReference type="EMBL" id="CAF3803670.1"/>
    </source>
</evidence>
<keyword evidence="4" id="KW-0521">NADP</keyword>
<comment type="cofactor">
    <cofactor evidence="6">
        <name>FAD</name>
        <dbReference type="ChEBI" id="CHEBI:57692"/>
    </cofactor>
</comment>
<keyword evidence="5 6" id="KW-0560">Oxidoreductase</keyword>
<dbReference type="EC" id="1.-.-.-" evidence="6"/>
<dbReference type="InterPro" id="IPR036188">
    <property type="entry name" value="FAD/NAD-bd_sf"/>
</dbReference>
<reference evidence="8" key="1">
    <citation type="submission" date="2021-02" db="EMBL/GenBank/DDBJ databases">
        <authorList>
            <person name="Nowell W R."/>
        </authorList>
    </citation>
    <scope>NUCLEOTIDE SEQUENCE</scope>
</reference>
<dbReference type="EMBL" id="CAJOBA010007483">
    <property type="protein sequence ID" value="CAF3803670.1"/>
    <property type="molecule type" value="Genomic_DNA"/>
</dbReference>
<dbReference type="Proteomes" id="UP000677228">
    <property type="component" value="Unassembled WGS sequence"/>
</dbReference>
<evidence type="ECO:0000256" key="3">
    <source>
        <dbReference type="ARBA" id="ARBA00022827"/>
    </source>
</evidence>
<dbReference type="Pfam" id="PF00743">
    <property type="entry name" value="FMO-like"/>
    <property type="match status" value="1"/>
</dbReference>
<dbReference type="EMBL" id="CAJNOQ010013016">
    <property type="protein sequence ID" value="CAF1312736.1"/>
    <property type="molecule type" value="Genomic_DNA"/>
</dbReference>
<dbReference type="AlphaFoldDB" id="A0A815EZD0"/>
<dbReference type="GO" id="GO:0004499">
    <property type="term" value="F:N,N-dimethylaniline monooxygenase activity"/>
    <property type="evidence" value="ECO:0007669"/>
    <property type="project" value="InterPro"/>
</dbReference>
<dbReference type="Proteomes" id="UP000682733">
    <property type="component" value="Unassembled WGS sequence"/>
</dbReference>
<gene>
    <name evidence="8" type="ORF">GPM918_LOCUS29077</name>
    <name evidence="7" type="ORF">OVA965_LOCUS16201</name>
    <name evidence="10" type="ORF">SRO942_LOCUS29631</name>
    <name evidence="9" type="ORF">TMI583_LOCUS16213</name>
</gene>
<evidence type="ECO:0000256" key="2">
    <source>
        <dbReference type="ARBA" id="ARBA00022630"/>
    </source>
</evidence>
<dbReference type="EMBL" id="CAJNOK010007471">
    <property type="protein sequence ID" value="CAF1035327.1"/>
    <property type="molecule type" value="Genomic_DNA"/>
</dbReference>
<keyword evidence="2 6" id="KW-0285">Flavoprotein</keyword>
<accession>A0A815EZD0</accession>
<sequence length="166" mass="19268">MAKEIPHFPKHDQVLAHLNSYADHFHLWSHMHFTCDVIKVEKSQDDQRRIRFRNDGREIVELFDGVVIAVGQHQTANELRHLEPFDQFTGTVSHSISYKEPDDALYRDKTILIVGGGETASDLAVELCRVARRIYMSIRGAERFQERHTRDQPIDILFTKSLRSIS</sequence>
<dbReference type="GO" id="GO:0050661">
    <property type="term" value="F:NADP binding"/>
    <property type="evidence" value="ECO:0007669"/>
    <property type="project" value="InterPro"/>
</dbReference>
<evidence type="ECO:0000313" key="7">
    <source>
        <dbReference type="EMBL" id="CAF1035327.1"/>
    </source>
</evidence>
<dbReference type="GO" id="GO:0050660">
    <property type="term" value="F:flavin adenine dinucleotide binding"/>
    <property type="evidence" value="ECO:0007669"/>
    <property type="project" value="InterPro"/>
</dbReference>
<dbReference type="Proteomes" id="UP000663829">
    <property type="component" value="Unassembled WGS sequence"/>
</dbReference>
<dbReference type="EMBL" id="CAJOBC010043385">
    <property type="protein sequence ID" value="CAF4151795.1"/>
    <property type="molecule type" value="Genomic_DNA"/>
</dbReference>